<organism evidence="2 3">
    <name type="scientific">Thermococcus guaymasensis DSM 11113</name>
    <dbReference type="NCBI Taxonomy" id="1432656"/>
    <lineage>
        <taxon>Archaea</taxon>
        <taxon>Methanobacteriati</taxon>
        <taxon>Methanobacteriota</taxon>
        <taxon>Thermococci</taxon>
        <taxon>Thermococcales</taxon>
        <taxon>Thermococcaceae</taxon>
        <taxon>Thermococcus</taxon>
    </lineage>
</organism>
<evidence type="ECO:0000313" key="2">
    <source>
        <dbReference type="EMBL" id="AJC72227.1"/>
    </source>
</evidence>
<keyword evidence="1" id="KW-0812">Transmembrane</keyword>
<keyword evidence="1" id="KW-0472">Membrane</keyword>
<dbReference type="OrthoDB" id="96478at2157"/>
<sequence>MKKAHIYISLIILLLVGTYAVVGILKDSHRTSEVPQDENESPFESIIAGYNSYHEWDEGIEGEYLWKKLDLKNYSCNLSSNEGFLILNEKARIILQMYKNLSVNATSNKDLIGVLLLADLNERMRTLTAGQLSPFAERICLMENRLENFEAYRKKALEVYGEPSFSFDDISNLSLAFRNFTYKTYGYPFSNSWIVDVRVLLKHFIYRAIYNESLVEPFLSDYTPKKSASLLTNLSAELEKDPYAESLFKPPLLYLANWWSWDYHHSSNPKEVNEKYLKIFWAWYKLANPERFIGR</sequence>
<dbReference type="AlphaFoldDB" id="A0A0X1KLT1"/>
<keyword evidence="3" id="KW-1185">Reference proteome</keyword>
<dbReference type="RefSeq" id="WP_062372938.1">
    <property type="nucleotide sequence ID" value="NZ_CP007140.1"/>
</dbReference>
<evidence type="ECO:0000313" key="3">
    <source>
        <dbReference type="Proteomes" id="UP000062043"/>
    </source>
</evidence>
<dbReference type="GeneID" id="27135752"/>
<protein>
    <submittedName>
        <fullName evidence="2">Uncharacterized protein</fullName>
    </submittedName>
</protein>
<feature type="transmembrane region" description="Helical" evidence="1">
    <location>
        <begin position="6"/>
        <end position="25"/>
    </location>
</feature>
<dbReference type="EMBL" id="CP007140">
    <property type="protein sequence ID" value="AJC72227.1"/>
    <property type="molecule type" value="Genomic_DNA"/>
</dbReference>
<evidence type="ECO:0000256" key="1">
    <source>
        <dbReference type="SAM" id="Phobius"/>
    </source>
</evidence>
<gene>
    <name evidence="2" type="ORF">X802_08830</name>
</gene>
<proteinExistence type="predicted"/>
<dbReference type="PATRIC" id="fig|1432656.3.peg.1719"/>
<dbReference type="Proteomes" id="UP000062043">
    <property type="component" value="Chromosome"/>
</dbReference>
<keyword evidence="1" id="KW-1133">Transmembrane helix</keyword>
<reference evidence="2 3" key="1">
    <citation type="submission" date="2014-01" db="EMBL/GenBank/DDBJ databases">
        <title>Genome sequencing of Thermococcus guaymasensis.</title>
        <authorList>
            <person name="Zhang X."/>
            <person name="Alvare G."/>
            <person name="Fristensky B."/>
            <person name="Chen L."/>
            <person name="Suen T."/>
            <person name="Chen Q."/>
            <person name="Ma K."/>
        </authorList>
    </citation>
    <scope>NUCLEOTIDE SEQUENCE [LARGE SCALE GENOMIC DNA]</scope>
    <source>
        <strain evidence="2 3">DSM 11113</strain>
    </source>
</reference>
<accession>A0A0X1KLT1</accession>
<dbReference type="KEGG" id="tgy:X802_08830"/>
<name>A0A0X1KLT1_9EURY</name>